<evidence type="ECO:0000256" key="1">
    <source>
        <dbReference type="SAM" id="MobiDB-lite"/>
    </source>
</evidence>
<keyword evidence="3" id="KW-1185">Reference proteome</keyword>
<dbReference type="Proteomes" id="UP000828390">
    <property type="component" value="Unassembled WGS sequence"/>
</dbReference>
<sequence>MKTSFNRENESIFILQPSTSGHCDANALPKLENNDHGEKDPNAQSSFVDGANAETTHEVMHLTNGKNGIKDRVFILHARDDENIAREIKMKIERELGSHDKQLIEVSADVGLGNRYHQQVEYKYEHPTSLYIFILELRHLKGFAGWNEWRDEIKLKIDYS</sequence>
<dbReference type="AlphaFoldDB" id="A0A9D4LY45"/>
<protein>
    <submittedName>
        <fullName evidence="2">Uncharacterized protein</fullName>
    </submittedName>
</protein>
<feature type="region of interest" description="Disordered" evidence="1">
    <location>
        <begin position="26"/>
        <end position="46"/>
    </location>
</feature>
<accession>A0A9D4LY45</accession>
<name>A0A9D4LY45_DREPO</name>
<reference evidence="2" key="2">
    <citation type="submission" date="2020-11" db="EMBL/GenBank/DDBJ databases">
        <authorList>
            <person name="McCartney M.A."/>
            <person name="Auch B."/>
            <person name="Kono T."/>
            <person name="Mallez S."/>
            <person name="Becker A."/>
            <person name="Gohl D.M."/>
            <person name="Silverstein K.A.T."/>
            <person name="Koren S."/>
            <person name="Bechman K.B."/>
            <person name="Herman A."/>
            <person name="Abrahante J.E."/>
            <person name="Garbe J."/>
        </authorList>
    </citation>
    <scope>NUCLEOTIDE SEQUENCE</scope>
    <source>
        <strain evidence="2">Duluth1</strain>
        <tissue evidence="2">Whole animal</tissue>
    </source>
</reference>
<reference evidence="2" key="1">
    <citation type="journal article" date="2019" name="bioRxiv">
        <title>The Genome of the Zebra Mussel, Dreissena polymorpha: A Resource for Invasive Species Research.</title>
        <authorList>
            <person name="McCartney M.A."/>
            <person name="Auch B."/>
            <person name="Kono T."/>
            <person name="Mallez S."/>
            <person name="Zhang Y."/>
            <person name="Obille A."/>
            <person name="Becker A."/>
            <person name="Abrahante J.E."/>
            <person name="Garbe J."/>
            <person name="Badalamenti J.P."/>
            <person name="Herman A."/>
            <person name="Mangelson H."/>
            <person name="Liachko I."/>
            <person name="Sullivan S."/>
            <person name="Sone E.D."/>
            <person name="Koren S."/>
            <person name="Silverstein K.A.T."/>
            <person name="Beckman K.B."/>
            <person name="Gohl D.M."/>
        </authorList>
    </citation>
    <scope>NUCLEOTIDE SEQUENCE</scope>
    <source>
        <strain evidence="2">Duluth1</strain>
        <tissue evidence="2">Whole animal</tissue>
    </source>
</reference>
<evidence type="ECO:0000313" key="3">
    <source>
        <dbReference type="Proteomes" id="UP000828390"/>
    </source>
</evidence>
<proteinExistence type="predicted"/>
<organism evidence="2 3">
    <name type="scientific">Dreissena polymorpha</name>
    <name type="common">Zebra mussel</name>
    <name type="synonym">Mytilus polymorpha</name>
    <dbReference type="NCBI Taxonomy" id="45954"/>
    <lineage>
        <taxon>Eukaryota</taxon>
        <taxon>Metazoa</taxon>
        <taxon>Spiralia</taxon>
        <taxon>Lophotrochozoa</taxon>
        <taxon>Mollusca</taxon>
        <taxon>Bivalvia</taxon>
        <taxon>Autobranchia</taxon>
        <taxon>Heteroconchia</taxon>
        <taxon>Euheterodonta</taxon>
        <taxon>Imparidentia</taxon>
        <taxon>Neoheterodontei</taxon>
        <taxon>Myida</taxon>
        <taxon>Dreissenoidea</taxon>
        <taxon>Dreissenidae</taxon>
        <taxon>Dreissena</taxon>
    </lineage>
</organism>
<evidence type="ECO:0000313" key="2">
    <source>
        <dbReference type="EMBL" id="KAH3866350.1"/>
    </source>
</evidence>
<feature type="compositionally biased region" description="Basic and acidic residues" evidence="1">
    <location>
        <begin position="32"/>
        <end position="41"/>
    </location>
</feature>
<gene>
    <name evidence="2" type="ORF">DPMN_029412</name>
</gene>
<dbReference type="EMBL" id="JAIWYP010000002">
    <property type="protein sequence ID" value="KAH3866350.1"/>
    <property type="molecule type" value="Genomic_DNA"/>
</dbReference>
<comment type="caution">
    <text evidence="2">The sequence shown here is derived from an EMBL/GenBank/DDBJ whole genome shotgun (WGS) entry which is preliminary data.</text>
</comment>